<protein>
    <submittedName>
        <fullName evidence="1">Uncharacterized protein</fullName>
    </submittedName>
</protein>
<reference evidence="1 2" key="1">
    <citation type="submission" date="2017-06" db="EMBL/GenBank/DDBJ databases">
        <authorList>
            <person name="Kim H.J."/>
            <person name="Triplett B.A."/>
        </authorList>
    </citation>
    <scope>NUCLEOTIDE SEQUENCE [LARGE SCALE GENOMIC DNA]</scope>
    <source>
        <strain evidence="1 2">CGMCC 4.5593</strain>
    </source>
</reference>
<accession>A0A239PFP3</accession>
<dbReference type="EMBL" id="FZPH01000022">
    <property type="protein sequence ID" value="SNT65414.1"/>
    <property type="molecule type" value="Genomic_DNA"/>
</dbReference>
<evidence type="ECO:0000313" key="1">
    <source>
        <dbReference type="EMBL" id="SNT65414.1"/>
    </source>
</evidence>
<gene>
    <name evidence="1" type="ORF">SAMN05421812_12272</name>
</gene>
<organism evidence="1 2">
    <name type="scientific">Asanoa hainanensis</name>
    <dbReference type="NCBI Taxonomy" id="560556"/>
    <lineage>
        <taxon>Bacteria</taxon>
        <taxon>Bacillati</taxon>
        <taxon>Actinomycetota</taxon>
        <taxon>Actinomycetes</taxon>
        <taxon>Micromonosporales</taxon>
        <taxon>Micromonosporaceae</taxon>
        <taxon>Asanoa</taxon>
    </lineage>
</organism>
<dbReference type="Proteomes" id="UP000198362">
    <property type="component" value="Unassembled WGS sequence"/>
</dbReference>
<name>A0A239PFP3_9ACTN</name>
<proteinExistence type="predicted"/>
<dbReference type="RefSeq" id="WP_089255099.1">
    <property type="nucleotide sequence ID" value="NZ_FZPH01000022.1"/>
</dbReference>
<dbReference type="OrthoDB" id="4308386at2"/>
<keyword evidence="2" id="KW-1185">Reference proteome</keyword>
<sequence>MRWNRGRSVAELCTDLAEAIDRQDEGAAQRAFKDIVGQVERADAAALTEALVALRPALAEVPLGNGAPLAALAGGLVEAGGDPASALDVLALRVAAGLEQASRFPALAGTEVDPPTDGESARAIVERVAEAGGLDLDEASQITQAWFTVNEWIPALLLPLQQKAGRAALPHRQRLIEAASVAPDEIADAHWLLGLLLVLDDEPLVVVHRPSEAVFLVTMSGVGDNFQLHTLLADALVGGGHLPGEPPQPSWVAAASDGPLQPPRPIHGQFNLVDAGGKWIWNEGRPVDIEPVAGRRIIVLDPPPYDRSWNVGRVYPLMRPEVRLDAVLPPDQAAAWLRLISPAKSPTGDRPGPM</sequence>
<evidence type="ECO:0000313" key="2">
    <source>
        <dbReference type="Proteomes" id="UP000198362"/>
    </source>
</evidence>
<dbReference type="AlphaFoldDB" id="A0A239PFP3"/>